<name>A0ABT2KC58_9RHOB</name>
<dbReference type="Proteomes" id="UP001320702">
    <property type="component" value="Unassembled WGS sequence"/>
</dbReference>
<keyword evidence="2" id="KW-1185">Reference proteome</keyword>
<evidence type="ECO:0000313" key="2">
    <source>
        <dbReference type="Proteomes" id="UP001320702"/>
    </source>
</evidence>
<dbReference type="RefSeq" id="WP_260278044.1">
    <property type="nucleotide sequence ID" value="NZ_JANAVZ010000008.1"/>
</dbReference>
<organism evidence="1 2">
    <name type="scientific">Paracoccus maritimus</name>
    <dbReference type="NCBI Taxonomy" id="2933292"/>
    <lineage>
        <taxon>Bacteria</taxon>
        <taxon>Pseudomonadati</taxon>
        <taxon>Pseudomonadota</taxon>
        <taxon>Alphaproteobacteria</taxon>
        <taxon>Rhodobacterales</taxon>
        <taxon>Paracoccaceae</taxon>
        <taxon>Paracoccus</taxon>
    </lineage>
</organism>
<gene>
    <name evidence="1" type="ORF">MU516_14730</name>
</gene>
<dbReference type="EMBL" id="JANAVZ010000008">
    <property type="protein sequence ID" value="MCT4334119.1"/>
    <property type="molecule type" value="Genomic_DNA"/>
</dbReference>
<dbReference type="Pfam" id="PF13704">
    <property type="entry name" value="Glyco_tranf_2_4"/>
    <property type="match status" value="1"/>
</dbReference>
<comment type="caution">
    <text evidence="1">The sequence shown here is derived from an EMBL/GenBank/DDBJ whole genome shotgun (WGS) entry which is preliminary data.</text>
</comment>
<sequence length="342" mass="40197">MTPLGRLPVPDRIRRRVERQYLIGRAVRRRRVLHGVADRTALIQPKDILAFVTQRNERIRLPYFLDYYRNLGVRHFLFVDNASDDGSGDFLREQADVSLWWTDSSYKRHRFGMDWINWLLLRYGRGHWCLTVDPDEFLIYPHCDTRPLDALTDWLDASGRPSFPAMLLDMYPKGGIEDQIYREGQDPFEIARWFDPANYSISKNHYLGNLWIQGGPRTRAFFSYDPLTGPALNKIPLVKWHWRYAYVSSTHMLLPRGLNHVYDESGGEMASGSLLHAKFLSTFAQKSAEELDRRQHYANSKEYRAYHSGMQRGTTLWCSESREYQDWRQLEDLGLISRGNWA</sequence>
<proteinExistence type="predicted"/>
<protein>
    <submittedName>
        <fullName evidence="1">Glycosyltransferase family 2 protein</fullName>
    </submittedName>
</protein>
<evidence type="ECO:0000313" key="1">
    <source>
        <dbReference type="EMBL" id="MCT4334119.1"/>
    </source>
</evidence>
<reference evidence="1 2" key="1">
    <citation type="submission" date="2022-04" db="EMBL/GenBank/DDBJ databases">
        <title>Paracoccus sp. YLB-12 draft genome sequence.</title>
        <authorList>
            <person name="Yu L."/>
        </authorList>
    </citation>
    <scope>NUCLEOTIDE SEQUENCE [LARGE SCALE GENOMIC DNA]</scope>
    <source>
        <strain evidence="1 2">YLB-12</strain>
    </source>
</reference>
<accession>A0ABT2KC58</accession>